<evidence type="ECO:0000256" key="6">
    <source>
        <dbReference type="ARBA" id="ARBA00022801"/>
    </source>
</evidence>
<keyword evidence="7" id="KW-0539">Nucleus</keyword>
<evidence type="ECO:0000256" key="7">
    <source>
        <dbReference type="ARBA" id="ARBA00023242"/>
    </source>
</evidence>
<dbReference type="GO" id="GO:0046872">
    <property type="term" value="F:metal ion binding"/>
    <property type="evidence" value="ECO:0007669"/>
    <property type="project" value="UniProtKB-KW"/>
</dbReference>
<evidence type="ECO:0000256" key="1">
    <source>
        <dbReference type="ARBA" id="ARBA00001968"/>
    </source>
</evidence>
<keyword evidence="10" id="KW-1185">Reference proteome</keyword>
<evidence type="ECO:0000256" key="5">
    <source>
        <dbReference type="ARBA" id="ARBA00022723"/>
    </source>
</evidence>
<evidence type="ECO:0000256" key="4">
    <source>
        <dbReference type="ARBA" id="ARBA00022722"/>
    </source>
</evidence>
<dbReference type="GO" id="GO:0005634">
    <property type="term" value="C:nucleus"/>
    <property type="evidence" value="ECO:0007669"/>
    <property type="project" value="UniProtKB-SubCell"/>
</dbReference>
<evidence type="ECO:0000256" key="2">
    <source>
        <dbReference type="ARBA" id="ARBA00004123"/>
    </source>
</evidence>
<comment type="similarity">
    <text evidence="3">Belongs to the HARBI1 family.</text>
</comment>
<protein>
    <recommendedName>
        <fullName evidence="8">DDE Tnp4 domain-containing protein</fullName>
    </recommendedName>
</protein>
<feature type="domain" description="DDE Tnp4" evidence="8">
    <location>
        <begin position="168"/>
        <end position="334"/>
    </location>
</feature>
<evidence type="ECO:0000256" key="3">
    <source>
        <dbReference type="ARBA" id="ARBA00006958"/>
    </source>
</evidence>
<evidence type="ECO:0000259" key="8">
    <source>
        <dbReference type="Pfam" id="PF13359"/>
    </source>
</evidence>
<dbReference type="PANTHER" id="PTHR22930:SF269">
    <property type="entry name" value="NUCLEASE HARBI1-LIKE PROTEIN"/>
    <property type="match status" value="1"/>
</dbReference>
<evidence type="ECO:0000313" key="10">
    <source>
        <dbReference type="Proteomes" id="UP001314205"/>
    </source>
</evidence>
<reference evidence="9 10" key="1">
    <citation type="submission" date="2023-11" db="EMBL/GenBank/DDBJ databases">
        <authorList>
            <person name="Hedman E."/>
            <person name="Englund M."/>
            <person name="Stromberg M."/>
            <person name="Nyberg Akerstrom W."/>
            <person name="Nylinder S."/>
            <person name="Jareborg N."/>
            <person name="Kallberg Y."/>
            <person name="Kronander E."/>
        </authorList>
    </citation>
    <scope>NUCLEOTIDE SEQUENCE [LARGE SCALE GENOMIC DNA]</scope>
</reference>
<keyword evidence="6" id="KW-0378">Hydrolase</keyword>
<organism evidence="9 10">
    <name type="scientific">Parnassius mnemosyne</name>
    <name type="common">clouded apollo</name>
    <dbReference type="NCBI Taxonomy" id="213953"/>
    <lineage>
        <taxon>Eukaryota</taxon>
        <taxon>Metazoa</taxon>
        <taxon>Ecdysozoa</taxon>
        <taxon>Arthropoda</taxon>
        <taxon>Hexapoda</taxon>
        <taxon>Insecta</taxon>
        <taxon>Pterygota</taxon>
        <taxon>Neoptera</taxon>
        <taxon>Endopterygota</taxon>
        <taxon>Lepidoptera</taxon>
        <taxon>Glossata</taxon>
        <taxon>Ditrysia</taxon>
        <taxon>Papilionoidea</taxon>
        <taxon>Papilionidae</taxon>
        <taxon>Parnassiinae</taxon>
        <taxon>Parnassini</taxon>
        <taxon>Parnassius</taxon>
        <taxon>Driopa</taxon>
    </lineage>
</organism>
<dbReference type="PANTHER" id="PTHR22930">
    <property type="match status" value="1"/>
</dbReference>
<dbReference type="InterPro" id="IPR045249">
    <property type="entry name" value="HARBI1-like"/>
</dbReference>
<comment type="caution">
    <text evidence="9">The sequence shown here is derived from an EMBL/GenBank/DDBJ whole genome shotgun (WGS) entry which is preliminary data.</text>
</comment>
<comment type="subcellular location">
    <subcellularLocation>
        <location evidence="2">Nucleus</location>
    </subcellularLocation>
</comment>
<dbReference type="GO" id="GO:0004518">
    <property type="term" value="F:nuclease activity"/>
    <property type="evidence" value="ECO:0007669"/>
    <property type="project" value="UniProtKB-KW"/>
</dbReference>
<gene>
    <name evidence="9" type="ORF">PARMNEM_LOCUS17444</name>
</gene>
<proteinExistence type="inferred from homology"/>
<dbReference type="InterPro" id="IPR027806">
    <property type="entry name" value="HARBI1_dom"/>
</dbReference>
<dbReference type="Pfam" id="PF13359">
    <property type="entry name" value="DDE_Tnp_4"/>
    <property type="match status" value="1"/>
</dbReference>
<dbReference type="Proteomes" id="UP001314205">
    <property type="component" value="Unassembled WGS sequence"/>
</dbReference>
<accession>A0AAV1LWF7</accession>
<dbReference type="GO" id="GO:0016787">
    <property type="term" value="F:hydrolase activity"/>
    <property type="evidence" value="ECO:0007669"/>
    <property type="project" value="UniProtKB-KW"/>
</dbReference>
<keyword evidence="5" id="KW-0479">Metal-binding</keyword>
<comment type="cofactor">
    <cofactor evidence="1">
        <name>a divalent metal cation</name>
        <dbReference type="ChEBI" id="CHEBI:60240"/>
    </cofactor>
</comment>
<dbReference type="EMBL" id="CAVLGL010000104">
    <property type="protein sequence ID" value="CAK1598457.1"/>
    <property type="molecule type" value="Genomic_DNA"/>
</dbReference>
<dbReference type="AlphaFoldDB" id="A0AAV1LWF7"/>
<sequence>MDYDTRLRICIYLILTARKQKRKHYWVHPLTAMRLMKGFFYMRYNDLRKFPKKFFGYYRMNITTFDNLKTIVGNEIYYKDTSWRNAISVEERLSVTLRYLASGNSINSLYYEYLIGATTIREIVEDTCEKFWECLQPIYMQEPDEDTWNTIAKKFYKRTNFPNCLGSVDGKHIRCKKPDNAGSQYFNYKQYHSIVLMAVANADYSFVSVDVGAYGGNSDSKIFKNCNFGKNLERTQLNLPESKTLPNDEDGKVMPLVFVGDEAFAQSEHVMRPYPRRNLTITQRVFNYRLTRARRVVECTFGILTNKWRILYPALDVKTTTCDKIVKACCILHNYVRKHDGVRSRDELYGTQLISFRRNPVRSTINSLQNRDYFANYFTSIRGSVPWQYDKI</sequence>
<evidence type="ECO:0000313" key="9">
    <source>
        <dbReference type="EMBL" id="CAK1598457.1"/>
    </source>
</evidence>
<name>A0AAV1LWF7_9NEOP</name>
<keyword evidence="4" id="KW-0540">Nuclease</keyword>